<dbReference type="SUPFAM" id="SSF56112">
    <property type="entry name" value="Protein kinase-like (PK-like)"/>
    <property type="match status" value="1"/>
</dbReference>
<dbReference type="InterPro" id="IPR011009">
    <property type="entry name" value="Kinase-like_dom_sf"/>
</dbReference>
<dbReference type="Pfam" id="PF00483">
    <property type="entry name" value="NTP_transferase"/>
    <property type="match status" value="1"/>
</dbReference>
<dbReference type="PANTHER" id="PTHR22603">
    <property type="entry name" value="CHOLINE/ETHANOALAMINE KINASE"/>
    <property type="match status" value="1"/>
</dbReference>
<comment type="caution">
    <text evidence="2">The sequence shown here is derived from an EMBL/GenBank/DDBJ whole genome shotgun (WGS) entry which is preliminary data.</text>
</comment>
<evidence type="ECO:0000313" key="2">
    <source>
        <dbReference type="EMBL" id="MDA3969412.1"/>
    </source>
</evidence>
<evidence type="ECO:0000313" key="3">
    <source>
        <dbReference type="Proteomes" id="UP001210261"/>
    </source>
</evidence>
<organism evidence="2 3">
    <name type="scientific">Helicobacter ibis</name>
    <dbReference type="NCBI Taxonomy" id="2962633"/>
    <lineage>
        <taxon>Bacteria</taxon>
        <taxon>Pseudomonadati</taxon>
        <taxon>Campylobacterota</taxon>
        <taxon>Epsilonproteobacteria</taxon>
        <taxon>Campylobacterales</taxon>
        <taxon>Helicobacteraceae</taxon>
        <taxon>Helicobacter</taxon>
    </lineage>
</organism>
<dbReference type="InterPro" id="IPR005835">
    <property type="entry name" value="NTP_transferase_dom"/>
</dbReference>
<dbReference type="Gene3D" id="3.90.1200.10">
    <property type="match status" value="1"/>
</dbReference>
<protein>
    <submittedName>
        <fullName evidence="2">Sugar phosphate nucleotidyltransferase</fullName>
    </submittedName>
</protein>
<evidence type="ECO:0000259" key="1">
    <source>
        <dbReference type="Pfam" id="PF00483"/>
    </source>
</evidence>
<dbReference type="RefSeq" id="WP_271021768.1">
    <property type="nucleotide sequence ID" value="NZ_JAQHXR010000004.1"/>
</dbReference>
<keyword evidence="3" id="KW-1185">Reference proteome</keyword>
<dbReference type="InterPro" id="IPR029044">
    <property type="entry name" value="Nucleotide-diphossugar_trans"/>
</dbReference>
<dbReference type="PANTHER" id="PTHR22603:SF66">
    <property type="entry name" value="ETHANOLAMINE KINASE"/>
    <property type="match status" value="1"/>
</dbReference>
<dbReference type="SUPFAM" id="SSF53448">
    <property type="entry name" value="Nucleotide-diphospho-sugar transferases"/>
    <property type="match status" value="1"/>
</dbReference>
<accession>A0ABT4VFE8</accession>
<dbReference type="Gene3D" id="3.90.550.10">
    <property type="entry name" value="Spore Coat Polysaccharide Biosynthesis Protein SpsA, Chain A"/>
    <property type="match status" value="1"/>
</dbReference>
<dbReference type="EMBL" id="JAQHXR010000004">
    <property type="protein sequence ID" value="MDA3969412.1"/>
    <property type="molecule type" value="Genomic_DNA"/>
</dbReference>
<proteinExistence type="predicted"/>
<name>A0ABT4VFE8_9HELI</name>
<sequence length="486" mass="56062">MRAIILAAGLGSRLRPMTLHTPKPLLLVYGKSILEHNIELLLDNGFDDIVVVCGYKHESFDELQKKLCFTKIVFEDYEGKNSAASLKFAKDFIQKGTLVLNGDLYLTKSPLNHARFGVTQILAQVIKDKCWGYATSSDCVLLDIDIDCANSLGDGVAFFDNESDMPYILESLAKCSDDEYWEALFLELFRYTRVYVFDNGEFYVEIDSFKDALQQNMLTPQEVAQACSDNGEATRLAGITNINYKIRFLGKDKVIRIANKDIDRIINRKKERQIFEIIEKYNITPKCEFYESGIRLSDFLQSYHHLKCNELNDNVLEKIISQMHILHKIKHEDYSYIPKLSLVNEIKKYEQEAKVILISKIEKRFLLNIAKELDTAPSVLCHRDLQLPNILYDGDNVCFIDFEYAEFTSIALELGNFTSELLMCESEINKVCQMYGDIKYDSVIKGQAIANYIWALWGFIYDDYPLARDYLVRFHANLKYLMENNA</sequence>
<dbReference type="Proteomes" id="UP001210261">
    <property type="component" value="Unassembled WGS sequence"/>
</dbReference>
<reference evidence="2 3" key="1">
    <citation type="submission" date="2023-01" db="EMBL/GenBank/DDBJ databases">
        <title>Description of Helicobacter ibis sp. nov. isolated from faecal droppings of black-faced ibis (Theristicus melanopis).</title>
        <authorList>
            <person name="Lopez-Cantillo M."/>
            <person name="Vidal-Veuthey B."/>
            <person name="Mella A."/>
            <person name="De La Haba R."/>
            <person name="Collado L."/>
        </authorList>
    </citation>
    <scope>NUCLEOTIDE SEQUENCE [LARGE SCALE GENOMIC DNA]</scope>
    <source>
        <strain evidence="2 3">A82</strain>
    </source>
</reference>
<feature type="domain" description="Nucleotidyl transferase" evidence="1">
    <location>
        <begin position="3"/>
        <end position="108"/>
    </location>
</feature>
<gene>
    <name evidence="2" type="ORF">PF021_06985</name>
</gene>
<dbReference type="Pfam" id="PF01633">
    <property type="entry name" value="Choline_kinase"/>
    <property type="match status" value="1"/>
</dbReference>
<dbReference type="Gene3D" id="3.30.200.20">
    <property type="entry name" value="Phosphorylase Kinase, domain 1"/>
    <property type="match status" value="1"/>
</dbReference>